<sequence length="637" mass="67962">MPRPDDPVGRVIAGRYRLVRSVGAGGMGRVWLAHDEELACDVALKEITVPPEVSEQELNARIARARGEARHSARLRSNPHVVTIYDTVVDGGLPWIVMEYVPGARDLEAVVRESGTLSPDDTAGLGLALLDALTTGHQMGILHRDVKPSNVLLTAPEPQGPHPARVGRVLLTDYGISLQQDVGEPRLTTAAGIIGTPGFLAPERARGSEPTPASDLFSLGATLYFAVEGRGPFDRSSAVGTLAALLTEDPTPPSRAGSLAPVLLKLLAKDPAHRLRADDVALLLCQLTSEPTRIPPRTITDLPRPTKQPSTPPPPPRPPQPKPSLRLPSRKSLERIWPFWNRPRASDRTPHRQRPRKTRRIIILTAAGMLIVGIGTWAGVAGISGPHRPSPGTSPTGPIMPYGEAVGLTQELRPGDCVKASWTSQKFKGLPNLGMTDCVDNPHDGQVINTDSASSLDDAQKNGGSRCKMLLADTVNAMADARSYALPPSKQGWDNGVHDTACLIFNKTVQLLGGAGHFRKIGGSADMSVAIVGDCWTNKQSGAVLGQCGTPHDGQTAGFVRPPNAMTYKAAYANEDTLCQNKYASAYMHGNYTTVGIITAEDGWNAGFRYVECDVVSVDGKNLTSSVVTSPPSTQPT</sequence>
<dbReference type="PANTHER" id="PTHR43289:SF6">
    <property type="entry name" value="SERINE_THREONINE-PROTEIN KINASE NEKL-3"/>
    <property type="match status" value="1"/>
</dbReference>
<dbReference type="PROSITE" id="PS00107">
    <property type="entry name" value="PROTEIN_KINASE_ATP"/>
    <property type="match status" value="1"/>
</dbReference>
<evidence type="ECO:0000256" key="3">
    <source>
        <dbReference type="ARBA" id="ARBA00022679"/>
    </source>
</evidence>
<comment type="caution">
    <text evidence="11">The sequence shown here is derived from an EMBL/GenBank/DDBJ whole genome shotgun (WGS) entry which is preliminary data.</text>
</comment>
<keyword evidence="9" id="KW-0472">Membrane</keyword>
<dbReference type="Gene3D" id="3.30.200.20">
    <property type="entry name" value="Phosphorylase Kinase, domain 1"/>
    <property type="match status" value="1"/>
</dbReference>
<keyword evidence="2" id="KW-0723">Serine/threonine-protein kinase</keyword>
<dbReference type="InterPro" id="IPR008271">
    <property type="entry name" value="Ser/Thr_kinase_AS"/>
</dbReference>
<dbReference type="InterPro" id="IPR017441">
    <property type="entry name" value="Protein_kinase_ATP_BS"/>
</dbReference>
<evidence type="ECO:0000259" key="10">
    <source>
        <dbReference type="PROSITE" id="PS50011"/>
    </source>
</evidence>
<organism evidence="11 12">
    <name type="scientific">Streptomyces lutosisoli</name>
    <dbReference type="NCBI Taxonomy" id="2665721"/>
    <lineage>
        <taxon>Bacteria</taxon>
        <taxon>Bacillati</taxon>
        <taxon>Actinomycetota</taxon>
        <taxon>Actinomycetes</taxon>
        <taxon>Kitasatosporales</taxon>
        <taxon>Streptomycetaceae</taxon>
        <taxon>Streptomyces</taxon>
    </lineage>
</organism>
<keyword evidence="6 7" id="KW-0067">ATP-binding</keyword>
<evidence type="ECO:0000256" key="9">
    <source>
        <dbReference type="SAM" id="Phobius"/>
    </source>
</evidence>
<keyword evidence="5 11" id="KW-0418">Kinase</keyword>
<keyword evidence="3 11" id="KW-0808">Transferase</keyword>
<dbReference type="GO" id="GO:0004674">
    <property type="term" value="F:protein serine/threonine kinase activity"/>
    <property type="evidence" value="ECO:0007669"/>
    <property type="project" value="UniProtKB-EC"/>
</dbReference>
<feature type="binding site" evidence="7">
    <location>
        <position position="45"/>
    </location>
    <ligand>
        <name>ATP</name>
        <dbReference type="ChEBI" id="CHEBI:30616"/>
    </ligand>
</feature>
<dbReference type="PANTHER" id="PTHR43289">
    <property type="entry name" value="MITOGEN-ACTIVATED PROTEIN KINASE KINASE KINASE 20-RELATED"/>
    <property type="match status" value="1"/>
</dbReference>
<feature type="domain" description="Protein kinase" evidence="10">
    <location>
        <begin position="16"/>
        <end position="284"/>
    </location>
</feature>
<dbReference type="EMBL" id="JBHTEC010000004">
    <property type="protein sequence ID" value="MFD0287794.1"/>
    <property type="molecule type" value="Genomic_DNA"/>
</dbReference>
<dbReference type="InterPro" id="IPR000719">
    <property type="entry name" value="Prot_kinase_dom"/>
</dbReference>
<evidence type="ECO:0000313" key="11">
    <source>
        <dbReference type="EMBL" id="MFD0287794.1"/>
    </source>
</evidence>
<feature type="transmembrane region" description="Helical" evidence="9">
    <location>
        <begin position="361"/>
        <end position="380"/>
    </location>
</feature>
<dbReference type="Proteomes" id="UP001596957">
    <property type="component" value="Unassembled WGS sequence"/>
</dbReference>
<dbReference type="CDD" id="cd14014">
    <property type="entry name" value="STKc_PknB_like"/>
    <property type="match status" value="1"/>
</dbReference>
<keyword evidence="9" id="KW-0812">Transmembrane</keyword>
<dbReference type="EC" id="2.7.11.1" evidence="1"/>
<dbReference type="SUPFAM" id="SSF56112">
    <property type="entry name" value="Protein kinase-like (PK-like)"/>
    <property type="match status" value="1"/>
</dbReference>
<reference evidence="12" key="1">
    <citation type="journal article" date="2019" name="Int. J. Syst. Evol. Microbiol.">
        <title>The Global Catalogue of Microorganisms (GCM) 10K type strain sequencing project: providing services to taxonomists for standard genome sequencing and annotation.</title>
        <authorList>
            <consortium name="The Broad Institute Genomics Platform"/>
            <consortium name="The Broad Institute Genome Sequencing Center for Infectious Disease"/>
            <person name="Wu L."/>
            <person name="Ma J."/>
        </authorList>
    </citation>
    <scope>NUCLEOTIDE SEQUENCE [LARGE SCALE GENOMIC DNA]</scope>
    <source>
        <strain evidence="12">CGMCC 4.7198</strain>
    </source>
</reference>
<dbReference type="Gene3D" id="1.10.510.10">
    <property type="entry name" value="Transferase(Phosphotransferase) domain 1"/>
    <property type="match status" value="1"/>
</dbReference>
<feature type="region of interest" description="Disordered" evidence="8">
    <location>
        <begin position="293"/>
        <end position="328"/>
    </location>
</feature>
<evidence type="ECO:0000256" key="1">
    <source>
        <dbReference type="ARBA" id="ARBA00012513"/>
    </source>
</evidence>
<keyword evidence="9" id="KW-1133">Transmembrane helix</keyword>
<dbReference type="PROSITE" id="PS50011">
    <property type="entry name" value="PROTEIN_KINASE_DOM"/>
    <property type="match status" value="1"/>
</dbReference>
<dbReference type="InterPro" id="IPR011009">
    <property type="entry name" value="Kinase-like_dom_sf"/>
</dbReference>
<proteinExistence type="predicted"/>
<dbReference type="PROSITE" id="PS00108">
    <property type="entry name" value="PROTEIN_KINASE_ST"/>
    <property type="match status" value="1"/>
</dbReference>
<name>A0ABW2VUN6_9ACTN</name>
<evidence type="ECO:0000256" key="2">
    <source>
        <dbReference type="ARBA" id="ARBA00022527"/>
    </source>
</evidence>
<feature type="compositionally biased region" description="Pro residues" evidence="8">
    <location>
        <begin position="310"/>
        <end position="322"/>
    </location>
</feature>
<keyword evidence="12" id="KW-1185">Reference proteome</keyword>
<evidence type="ECO:0000256" key="8">
    <source>
        <dbReference type="SAM" id="MobiDB-lite"/>
    </source>
</evidence>
<evidence type="ECO:0000256" key="4">
    <source>
        <dbReference type="ARBA" id="ARBA00022741"/>
    </source>
</evidence>
<evidence type="ECO:0000256" key="6">
    <source>
        <dbReference type="ARBA" id="ARBA00022840"/>
    </source>
</evidence>
<protein>
    <recommendedName>
        <fullName evidence="1">non-specific serine/threonine protein kinase</fullName>
        <ecNumber evidence="1">2.7.11.1</ecNumber>
    </recommendedName>
</protein>
<accession>A0ABW2VUN6</accession>
<dbReference type="SMART" id="SM00220">
    <property type="entry name" value="S_TKc"/>
    <property type="match status" value="1"/>
</dbReference>
<evidence type="ECO:0000313" key="12">
    <source>
        <dbReference type="Proteomes" id="UP001596957"/>
    </source>
</evidence>
<keyword evidence="4 7" id="KW-0547">Nucleotide-binding</keyword>
<dbReference type="RefSeq" id="WP_381256032.1">
    <property type="nucleotide sequence ID" value="NZ_JBHTBI010000014.1"/>
</dbReference>
<evidence type="ECO:0000256" key="5">
    <source>
        <dbReference type="ARBA" id="ARBA00022777"/>
    </source>
</evidence>
<dbReference type="Pfam" id="PF00069">
    <property type="entry name" value="Pkinase"/>
    <property type="match status" value="1"/>
</dbReference>
<gene>
    <name evidence="11" type="ORF">ACFQZP_40455</name>
</gene>
<evidence type="ECO:0000256" key="7">
    <source>
        <dbReference type="PROSITE-ProRule" id="PRU10141"/>
    </source>
</evidence>